<keyword evidence="1 2" id="KW-0732">Signal</keyword>
<organism evidence="4 5">
    <name type="scientific">Variovorax gossypii</name>
    <dbReference type="NCBI Taxonomy" id="1679495"/>
    <lineage>
        <taxon>Bacteria</taxon>
        <taxon>Pseudomonadati</taxon>
        <taxon>Pseudomonadota</taxon>
        <taxon>Betaproteobacteria</taxon>
        <taxon>Burkholderiales</taxon>
        <taxon>Comamonadaceae</taxon>
        <taxon>Variovorax</taxon>
    </lineage>
</organism>
<proteinExistence type="predicted"/>
<keyword evidence="5" id="KW-1185">Reference proteome</keyword>
<dbReference type="PANTHER" id="PTHR35936">
    <property type="entry name" value="MEMBRANE-BOUND LYTIC MUREIN TRANSGLYCOSYLASE F"/>
    <property type="match status" value="1"/>
</dbReference>
<evidence type="ECO:0000256" key="2">
    <source>
        <dbReference type="SAM" id="SignalP"/>
    </source>
</evidence>
<feature type="signal peptide" evidence="2">
    <location>
        <begin position="1"/>
        <end position="37"/>
    </location>
</feature>
<protein>
    <submittedName>
        <fullName evidence="4">Amino acid ABC transporter substrate-binding protein</fullName>
    </submittedName>
</protein>
<dbReference type="Gene3D" id="3.40.190.10">
    <property type="entry name" value="Periplasmic binding protein-like II"/>
    <property type="match status" value="2"/>
</dbReference>
<dbReference type="InterPro" id="IPR001638">
    <property type="entry name" value="Solute-binding_3/MltF_N"/>
</dbReference>
<dbReference type="RefSeq" id="WP_093301019.1">
    <property type="nucleotide sequence ID" value="NZ_RXOE01000009.1"/>
</dbReference>
<dbReference type="Proteomes" id="UP000267418">
    <property type="component" value="Unassembled WGS sequence"/>
</dbReference>
<accession>A0A431TG16</accession>
<dbReference type="EMBL" id="RXOE01000009">
    <property type="protein sequence ID" value="RTQ31523.1"/>
    <property type="molecule type" value="Genomic_DNA"/>
</dbReference>
<feature type="domain" description="Solute-binding protein family 3/N-terminal" evidence="3">
    <location>
        <begin position="113"/>
        <end position="342"/>
    </location>
</feature>
<dbReference type="SMART" id="SM00062">
    <property type="entry name" value="PBPb"/>
    <property type="match status" value="1"/>
</dbReference>
<feature type="chain" id="PRO_5019466152" evidence="2">
    <location>
        <begin position="38"/>
        <end position="344"/>
    </location>
</feature>
<dbReference type="Pfam" id="PF00497">
    <property type="entry name" value="SBP_bac_3"/>
    <property type="match status" value="1"/>
</dbReference>
<gene>
    <name evidence="4" type="ORF">EJP69_26135</name>
</gene>
<evidence type="ECO:0000313" key="5">
    <source>
        <dbReference type="Proteomes" id="UP000267418"/>
    </source>
</evidence>
<dbReference type="SUPFAM" id="SSF53850">
    <property type="entry name" value="Periplasmic binding protein-like II"/>
    <property type="match status" value="1"/>
</dbReference>
<dbReference type="AlphaFoldDB" id="A0A431TG16"/>
<dbReference type="OrthoDB" id="5363083at2"/>
<evidence type="ECO:0000313" key="4">
    <source>
        <dbReference type="EMBL" id="RTQ31523.1"/>
    </source>
</evidence>
<evidence type="ECO:0000259" key="3">
    <source>
        <dbReference type="SMART" id="SM00062"/>
    </source>
</evidence>
<reference evidence="4 5" key="1">
    <citation type="submission" date="2018-12" db="EMBL/GenBank/DDBJ databases">
        <title>The genome of Variovorax gossypii DSM 100435.</title>
        <authorList>
            <person name="Gao J."/>
            <person name="Sun J."/>
        </authorList>
    </citation>
    <scope>NUCLEOTIDE SEQUENCE [LARGE SCALE GENOMIC DNA]</scope>
    <source>
        <strain evidence="4 5">DSM 100435</strain>
    </source>
</reference>
<name>A0A431TG16_9BURK</name>
<evidence type="ECO:0000256" key="1">
    <source>
        <dbReference type="ARBA" id="ARBA00022729"/>
    </source>
</evidence>
<comment type="caution">
    <text evidence="4">The sequence shown here is derived from an EMBL/GenBank/DDBJ whole genome shotgun (WGS) entry which is preliminary data.</text>
</comment>
<dbReference type="CDD" id="cd13530">
    <property type="entry name" value="PBP2_peptides_like"/>
    <property type="match status" value="1"/>
</dbReference>
<sequence>MSNNARHLTGMHNALRRLALPALLALAGLSAGTSALAAGERPVAQGTLAAPAAAAAVVATPVVAAPAAPAAATFAVEPAAAPTPPPVLTNGLVRVPDGRLLAPDIARIVMRGELVVAMLKVDTPPFFFFDDGGQWTGLEVGLAQSLAKELGVKLRFNREAGTFNAVVDLLANGQADLAISKLSRTLARSQTIAFSDAYLTLNHSLILNRVKFAQLSRGRPLPEVIRNFDGSIGVIAKSSFADYARTNFPHAKVQEYPTWNDVLVAVHKGEIVSAYRDEFEVKRVLKADPTVSLVLRTVTLKDLEDTLGIGVAVTDTTLLAYVNQFLAQRAEKLDIQKVLQALDR</sequence>